<feature type="domain" description="S5 DRBM" evidence="7">
    <location>
        <begin position="192"/>
        <end position="256"/>
    </location>
</feature>
<dbReference type="SUPFAM" id="SSF54211">
    <property type="entry name" value="Ribosomal protein S5 domain 2-like"/>
    <property type="match status" value="1"/>
</dbReference>
<protein>
    <recommendedName>
        <fullName evidence="7">S5 DRBM domain-containing protein</fullName>
    </recommendedName>
</protein>
<keyword evidence="9" id="KW-1185">Reference proteome</keyword>
<dbReference type="PANTHER" id="PTHR48277">
    <property type="entry name" value="MITOCHONDRIAL RIBOSOMAL PROTEIN S5"/>
    <property type="match status" value="1"/>
</dbReference>
<feature type="region of interest" description="Disordered" evidence="6">
    <location>
        <begin position="24"/>
        <end position="133"/>
    </location>
</feature>
<dbReference type="InterPro" id="IPR005324">
    <property type="entry name" value="Ribosomal_uS5_C"/>
</dbReference>
<feature type="compositionally biased region" description="Basic and acidic residues" evidence="6">
    <location>
        <begin position="347"/>
        <end position="363"/>
    </location>
</feature>
<dbReference type="InterPro" id="IPR014721">
    <property type="entry name" value="Ribsml_uS5_D2-typ_fold_subgr"/>
</dbReference>
<evidence type="ECO:0000256" key="3">
    <source>
        <dbReference type="ARBA" id="ARBA00023274"/>
    </source>
</evidence>
<dbReference type="Gene3D" id="3.30.230.10">
    <property type="match status" value="1"/>
</dbReference>
<comment type="similarity">
    <text evidence="1 5">Belongs to the universal ribosomal protein uS5 family.</text>
</comment>
<gene>
    <name evidence="8" type="ORF">DB88DRAFT_496228</name>
</gene>
<reference evidence="8" key="1">
    <citation type="submission" date="2023-02" db="EMBL/GenBank/DDBJ databases">
        <title>Identification and recombinant expression of a fungal hydrolase from Papiliotrema laurentii that hydrolyzes apple cutin and clears colloidal polyester polyurethane.</title>
        <authorList>
            <consortium name="DOE Joint Genome Institute"/>
            <person name="Roman V.A."/>
            <person name="Bojanowski C."/>
            <person name="Crable B.R."/>
            <person name="Wagner D.N."/>
            <person name="Hung C.S."/>
            <person name="Nadeau L.J."/>
            <person name="Schratz L."/>
            <person name="Haridas S."/>
            <person name="Pangilinan J."/>
            <person name="Lipzen A."/>
            <person name="Na H."/>
            <person name="Yan M."/>
            <person name="Ng V."/>
            <person name="Grigoriev I.V."/>
            <person name="Spatafora J.W."/>
            <person name="Barlow D."/>
            <person name="Biffinger J."/>
            <person name="Kelley-Loughnane N."/>
            <person name="Varaljay V.A."/>
            <person name="Crookes-Goodson W.J."/>
        </authorList>
    </citation>
    <scope>NUCLEOTIDE SEQUENCE</scope>
    <source>
        <strain evidence="8">5307AH</strain>
    </source>
</reference>
<dbReference type="GO" id="GO:0006412">
    <property type="term" value="P:translation"/>
    <property type="evidence" value="ECO:0007669"/>
    <property type="project" value="InterPro"/>
</dbReference>
<dbReference type="InterPro" id="IPR000851">
    <property type="entry name" value="Ribosomal_uS5"/>
</dbReference>
<keyword evidence="2 4" id="KW-0689">Ribosomal protein</keyword>
<dbReference type="Gene3D" id="3.30.160.20">
    <property type="match status" value="1"/>
</dbReference>
<evidence type="ECO:0000313" key="9">
    <source>
        <dbReference type="Proteomes" id="UP001182556"/>
    </source>
</evidence>
<dbReference type="SUPFAM" id="SSF54768">
    <property type="entry name" value="dsRNA-binding domain-like"/>
    <property type="match status" value="1"/>
</dbReference>
<evidence type="ECO:0000256" key="6">
    <source>
        <dbReference type="SAM" id="MobiDB-lite"/>
    </source>
</evidence>
<dbReference type="AlphaFoldDB" id="A0AAD9CVE3"/>
<dbReference type="GO" id="GO:0005840">
    <property type="term" value="C:ribosome"/>
    <property type="evidence" value="ECO:0007669"/>
    <property type="project" value="UniProtKB-KW"/>
</dbReference>
<comment type="caution">
    <text evidence="8">The sequence shown here is derived from an EMBL/GenBank/DDBJ whole genome shotgun (WGS) entry which is preliminary data.</text>
</comment>
<accession>A0AAD9CVE3</accession>
<dbReference type="GO" id="GO:0003735">
    <property type="term" value="F:structural constituent of ribosome"/>
    <property type="evidence" value="ECO:0007669"/>
    <property type="project" value="UniProtKB-UniRule"/>
</dbReference>
<name>A0AAD9CVE3_PAPLA</name>
<dbReference type="Pfam" id="PF00333">
    <property type="entry name" value="Ribosomal_S5"/>
    <property type="match status" value="1"/>
</dbReference>
<dbReference type="Proteomes" id="UP001182556">
    <property type="component" value="Unassembled WGS sequence"/>
</dbReference>
<feature type="region of interest" description="Disordered" evidence="6">
    <location>
        <begin position="335"/>
        <end position="363"/>
    </location>
</feature>
<dbReference type="GO" id="GO:0003723">
    <property type="term" value="F:RNA binding"/>
    <property type="evidence" value="ECO:0007669"/>
    <property type="project" value="InterPro"/>
</dbReference>
<evidence type="ECO:0000259" key="7">
    <source>
        <dbReference type="PROSITE" id="PS50881"/>
    </source>
</evidence>
<proteinExistence type="inferred from homology"/>
<evidence type="ECO:0000256" key="1">
    <source>
        <dbReference type="ARBA" id="ARBA00008945"/>
    </source>
</evidence>
<dbReference type="InterPro" id="IPR013810">
    <property type="entry name" value="Ribosomal_uS5_N"/>
</dbReference>
<dbReference type="PROSITE" id="PS50881">
    <property type="entry name" value="S5_DSRBD"/>
    <property type="match status" value="1"/>
</dbReference>
<dbReference type="GO" id="GO:1990904">
    <property type="term" value="C:ribonucleoprotein complex"/>
    <property type="evidence" value="ECO:0007669"/>
    <property type="project" value="UniProtKB-UniRule"/>
</dbReference>
<feature type="compositionally biased region" description="Low complexity" evidence="6">
    <location>
        <begin position="33"/>
        <end position="78"/>
    </location>
</feature>
<evidence type="ECO:0000313" key="8">
    <source>
        <dbReference type="EMBL" id="KAK1922774.1"/>
    </source>
</evidence>
<dbReference type="Pfam" id="PF03719">
    <property type="entry name" value="Ribosomal_S5_C"/>
    <property type="match status" value="1"/>
</dbReference>
<dbReference type="InterPro" id="IPR020568">
    <property type="entry name" value="Ribosomal_Su5_D2-typ_SF"/>
</dbReference>
<sequence length="377" mass="40283">MASLTKSMAALRLRAPRVLAVRCNATKAPENGSEASTSKTPSTSETSTEPSTAPSDAPAASSSSTSASSSSSEAAPSTDKPDTSSRSSTPAFADRNRKPGQTPWGPNATASVPGNEATYPKSHQILPMHPAPAPPWHKGPLGIHLINYPRPLFPTLKKEELPKNIIGGDRQERRMKVLSAVSGLSPFELRELRRCTVEMRYVVNMTKKGKMRSMLVYVVVGDPVKGLVGLGRGRGLTPMQAVEAAFYNAVMQMDAVDRYEGRTLWGQGKELQTKFASTKVSLRARPPGFGLQVPHSVHRVLSACGIKDASADINGSTHKVNVMKAVIQLLHGGANPPGFGDGTGGHGKRENKGSAMRSKEEIERARGRYGVDIGLRV</sequence>
<keyword evidence="3 4" id="KW-0687">Ribonucleoprotein</keyword>
<organism evidence="8 9">
    <name type="scientific">Papiliotrema laurentii</name>
    <name type="common">Cryptococcus laurentii</name>
    <dbReference type="NCBI Taxonomy" id="5418"/>
    <lineage>
        <taxon>Eukaryota</taxon>
        <taxon>Fungi</taxon>
        <taxon>Dikarya</taxon>
        <taxon>Basidiomycota</taxon>
        <taxon>Agaricomycotina</taxon>
        <taxon>Tremellomycetes</taxon>
        <taxon>Tremellales</taxon>
        <taxon>Rhynchogastremaceae</taxon>
        <taxon>Papiliotrema</taxon>
    </lineage>
</organism>
<dbReference type="EMBL" id="JAODAN010000008">
    <property type="protein sequence ID" value="KAK1922774.1"/>
    <property type="molecule type" value="Genomic_DNA"/>
</dbReference>
<dbReference type="PANTHER" id="PTHR48277:SF1">
    <property type="entry name" value="MITOCHONDRIAL RIBOSOMAL PROTEIN S5"/>
    <property type="match status" value="1"/>
</dbReference>
<evidence type="ECO:0000256" key="2">
    <source>
        <dbReference type="ARBA" id="ARBA00022980"/>
    </source>
</evidence>
<evidence type="ECO:0000256" key="4">
    <source>
        <dbReference type="PROSITE-ProRule" id="PRU00268"/>
    </source>
</evidence>
<evidence type="ECO:0000256" key="5">
    <source>
        <dbReference type="RuleBase" id="RU003823"/>
    </source>
</evidence>